<dbReference type="Proteomes" id="UP000008204">
    <property type="component" value="Chromosome"/>
</dbReference>
<dbReference type="InterPro" id="IPR027417">
    <property type="entry name" value="P-loop_NTPase"/>
</dbReference>
<dbReference type="STRING" id="41431.PCC8801_3700"/>
<dbReference type="OrthoDB" id="445799at2"/>
<dbReference type="KEGG" id="cyp:PCC8801_3700"/>
<proteinExistence type="predicted"/>
<sequence>MDKKPLWIEGTTRSGKTTRLIQEFRHWVSQKHDSPLAISSDNAVSQQLASSLLVLSANDDNRRELADQLSLSVRGSYPVICKTPLGFISDEIVLFWPLLFEELHLKAQFPLLLRPETEQELATQLWRSQLEQGQFSLTRTSESRFVRQTLDLLQLAGSSGLQAEDIPYILEQGLAENEQALDWSNDPESLDSSLAQLRGKLILDWQKWCLERGLLSYGLISTLYWRYLLVNPNYQQHLISRYQAIFADDVDDYPAITKDLFNFLLDHGVYGVFTYNPNGQIRLGMNADPAYLSQLTSRCRVESLPLPPGLATDWGDLLVKLATDPLEIEKLPNFIQSLQTISRAELLRQTAELIIKAVQEGEVLPEEIAIIAPGLDEIARYTLIEIISAAGVPIQPLNEQRSLISSPLVRGLLSLLGLVYPGLGRLILADDIAEMLTILSQEPDPGSKKLIPAIDPVRSGLIADYCYQINPEKPKLLPVEVFSRWDRLGHRATKAYLEIRQWIEVNQSELQKNELISPITVLDKAIKRFIGTGAYLPYNQLAALRELTETAQHFWQVDRRIRQHTPNPPPPRETLIEFIQLLRRGTITANPRPVRYLGKKPGFVTLATIFQYRSLRSAHRWQFWLDASSSLWEKGGASQLFGAPLFLREWSGRTLTPEDEFEADQARLKRILRDLLGRVGEKVFLCHSDLSVKGTEQTGPLLTLVNGSTEVEMG</sequence>
<keyword evidence="2" id="KW-1185">Reference proteome</keyword>
<reference evidence="2" key="1">
    <citation type="journal article" date="2011" name="MBio">
        <title>Novel metabolic attributes of the genus Cyanothece, comprising a group of unicellular nitrogen-fixing Cyanobacteria.</title>
        <authorList>
            <person name="Bandyopadhyay A."/>
            <person name="Elvitigala T."/>
            <person name="Welsh E."/>
            <person name="Stockel J."/>
            <person name="Liberton M."/>
            <person name="Min H."/>
            <person name="Sherman L.A."/>
            <person name="Pakrasi H.B."/>
        </authorList>
    </citation>
    <scope>NUCLEOTIDE SEQUENCE [LARGE SCALE GENOMIC DNA]</scope>
    <source>
        <strain evidence="2">PCC 8801</strain>
    </source>
</reference>
<dbReference type="RefSeq" id="WP_012596914.1">
    <property type="nucleotide sequence ID" value="NC_011726.1"/>
</dbReference>
<name>B7K2V5_RIPO1</name>
<evidence type="ECO:0000313" key="2">
    <source>
        <dbReference type="Proteomes" id="UP000008204"/>
    </source>
</evidence>
<dbReference type="eggNOG" id="COG0210">
    <property type="taxonomic scope" value="Bacteria"/>
</dbReference>
<evidence type="ECO:0000313" key="1">
    <source>
        <dbReference type="EMBL" id="ACK67656.1"/>
    </source>
</evidence>
<dbReference type="AlphaFoldDB" id="B7K2V5"/>
<protein>
    <recommendedName>
        <fullName evidence="3">Cyanobacterial membrane protein, in cluster with PxcA</fullName>
    </recommendedName>
</protein>
<dbReference type="SUPFAM" id="SSF52540">
    <property type="entry name" value="P-loop containing nucleoside triphosphate hydrolases"/>
    <property type="match status" value="1"/>
</dbReference>
<evidence type="ECO:0008006" key="3">
    <source>
        <dbReference type="Google" id="ProtNLM"/>
    </source>
</evidence>
<accession>B7K2V5</accession>
<organism evidence="1 2">
    <name type="scientific">Rippkaea orientalis (strain PCC 8801 / RF-1)</name>
    <name type="common">Cyanothece sp. (strain PCC 8801)</name>
    <dbReference type="NCBI Taxonomy" id="41431"/>
    <lineage>
        <taxon>Bacteria</taxon>
        <taxon>Bacillati</taxon>
        <taxon>Cyanobacteriota</taxon>
        <taxon>Cyanophyceae</taxon>
        <taxon>Oscillatoriophycideae</taxon>
        <taxon>Chroococcales</taxon>
        <taxon>Aphanothecaceae</taxon>
        <taxon>Rippkaea</taxon>
        <taxon>Rippkaea orientalis</taxon>
    </lineage>
</organism>
<gene>
    <name evidence="1" type="ordered locus">PCC8801_3700</name>
</gene>
<dbReference type="HOGENOM" id="CLU_388705_0_0_3"/>
<dbReference type="EMBL" id="CP001287">
    <property type="protein sequence ID" value="ACK67656.1"/>
    <property type="molecule type" value="Genomic_DNA"/>
</dbReference>